<feature type="domain" description="NAD-dependent epimerase/dehydratase" evidence="6">
    <location>
        <begin position="6"/>
        <end position="172"/>
    </location>
</feature>
<proteinExistence type="inferred from homology"/>
<comment type="similarity">
    <text evidence="2">Belongs to the NAD(P)-dependent epimerase/dehydratase family.</text>
</comment>
<dbReference type="InterPro" id="IPR001509">
    <property type="entry name" value="Epimerase_deHydtase"/>
</dbReference>
<dbReference type="Proteomes" id="UP000530268">
    <property type="component" value="Unassembled WGS sequence"/>
</dbReference>
<dbReference type="AlphaFoldDB" id="A0A7W6H2K6"/>
<dbReference type="RefSeq" id="WP_184568156.1">
    <property type="nucleotide sequence ID" value="NZ_JACIEI010000021.1"/>
</dbReference>
<evidence type="ECO:0000256" key="2">
    <source>
        <dbReference type="ARBA" id="ARBA00007637"/>
    </source>
</evidence>
<sequence>MKPIRVLVLGGSGRIGTLLRHAWAQDLERGRVKGIELVFQTRQAEPSHPDDLIWHVLGETPQAVRDAPPFDCMIVLSGITPKPDADFTLNTQIGAASLRAAADLGIGHVLLASTSAVYGSASDAPFAEIDPLEPVNDYGRSKLEMEQACQPQARALGVGLCSLRIGNVAGADALLMSGAALASHETLQLDCFEDGGTPVRSYIGPISLAQVMISLVRRRAQLPFALNIAAPHPVTMGALAEAAKMPVTLRPTQNNAHQHITLACDALSALHDFDQAESTADEILRQWQSLTGRA</sequence>
<evidence type="ECO:0000259" key="6">
    <source>
        <dbReference type="Pfam" id="PF01370"/>
    </source>
</evidence>
<dbReference type="CDD" id="cd08946">
    <property type="entry name" value="SDR_e"/>
    <property type="match status" value="1"/>
</dbReference>
<dbReference type="PANTHER" id="PTHR43725">
    <property type="entry name" value="UDP-GLUCOSE 4-EPIMERASE"/>
    <property type="match status" value="1"/>
</dbReference>
<dbReference type="EMBL" id="JACIEI010000021">
    <property type="protein sequence ID" value="MBB3995913.1"/>
    <property type="molecule type" value="Genomic_DNA"/>
</dbReference>
<evidence type="ECO:0000256" key="5">
    <source>
        <dbReference type="ARBA" id="ARBA00033067"/>
    </source>
</evidence>
<dbReference type="PANTHER" id="PTHR43725:SF53">
    <property type="entry name" value="UDP-ARABINOSE 4-EPIMERASE 1"/>
    <property type="match status" value="1"/>
</dbReference>
<gene>
    <name evidence="7" type="ORF">GGR95_003579</name>
</gene>
<dbReference type="SUPFAM" id="SSF51735">
    <property type="entry name" value="NAD(P)-binding Rossmann-fold domains"/>
    <property type="match status" value="1"/>
</dbReference>
<comment type="caution">
    <text evidence="7">The sequence shown here is derived from an EMBL/GenBank/DDBJ whole genome shotgun (WGS) entry which is preliminary data.</text>
</comment>
<evidence type="ECO:0000313" key="8">
    <source>
        <dbReference type="Proteomes" id="UP000530268"/>
    </source>
</evidence>
<name>A0A7W6H2K6_9RHOB</name>
<evidence type="ECO:0000256" key="1">
    <source>
        <dbReference type="ARBA" id="ARBA00004947"/>
    </source>
</evidence>
<accession>A0A7W6H2K6</accession>
<reference evidence="7 8" key="1">
    <citation type="submission" date="2020-08" db="EMBL/GenBank/DDBJ databases">
        <title>Genomic Encyclopedia of Type Strains, Phase IV (KMG-IV): sequencing the most valuable type-strain genomes for metagenomic binning, comparative biology and taxonomic classification.</title>
        <authorList>
            <person name="Goeker M."/>
        </authorList>
    </citation>
    <scope>NUCLEOTIDE SEQUENCE [LARGE SCALE GENOMIC DNA]</scope>
    <source>
        <strain evidence="7 8">DSM 102234</strain>
    </source>
</reference>
<comment type="pathway">
    <text evidence="1">Carbohydrate metabolism; galactose metabolism.</text>
</comment>
<dbReference type="InterPro" id="IPR036291">
    <property type="entry name" value="NAD(P)-bd_dom_sf"/>
</dbReference>
<protein>
    <recommendedName>
        <fullName evidence="3">UDP-glucose 4-epimerase</fullName>
    </recommendedName>
    <alternativeName>
        <fullName evidence="5">Galactowaldenase</fullName>
    </alternativeName>
    <alternativeName>
        <fullName evidence="4">UDP-galactose 4-epimerase</fullName>
    </alternativeName>
</protein>
<keyword evidence="8" id="KW-1185">Reference proteome</keyword>
<evidence type="ECO:0000256" key="4">
    <source>
        <dbReference type="ARBA" id="ARBA00031367"/>
    </source>
</evidence>
<dbReference type="Gene3D" id="3.40.50.720">
    <property type="entry name" value="NAD(P)-binding Rossmann-like Domain"/>
    <property type="match status" value="1"/>
</dbReference>
<dbReference type="Pfam" id="PF01370">
    <property type="entry name" value="Epimerase"/>
    <property type="match status" value="1"/>
</dbReference>
<evidence type="ECO:0000313" key="7">
    <source>
        <dbReference type="EMBL" id="MBB3995913.1"/>
    </source>
</evidence>
<organism evidence="7 8">
    <name type="scientific">Sulfitobacter undariae</name>
    <dbReference type="NCBI Taxonomy" id="1563671"/>
    <lineage>
        <taxon>Bacteria</taxon>
        <taxon>Pseudomonadati</taxon>
        <taxon>Pseudomonadota</taxon>
        <taxon>Alphaproteobacteria</taxon>
        <taxon>Rhodobacterales</taxon>
        <taxon>Roseobacteraceae</taxon>
        <taxon>Sulfitobacter</taxon>
    </lineage>
</organism>
<evidence type="ECO:0000256" key="3">
    <source>
        <dbReference type="ARBA" id="ARBA00018569"/>
    </source>
</evidence>